<dbReference type="GO" id="GO:0016747">
    <property type="term" value="F:acyltransferase activity, transferring groups other than amino-acyl groups"/>
    <property type="evidence" value="ECO:0007669"/>
    <property type="project" value="InterPro"/>
</dbReference>
<dbReference type="PROSITE" id="PS51186">
    <property type="entry name" value="GNAT"/>
    <property type="match status" value="1"/>
</dbReference>
<sequence>MIEFREAKFSELKNVARLITDSFKSYPLFRLLMPPDKIDEKLMYQLHYLNTKLFYKKHCCFVGIKDGNIITAALLKHRDKEINLMDYIIAGGLSLVIQGGITCMKNLLQITQKSKQACHLLSNKMWYLETLVVDGNYQGQNIGSHMLKDCIFPYIQSNGGGLFTLITNTQKNRIFYTKNGFSEFNEMFLENYNYRVGNWSFKTTI</sequence>
<keyword evidence="3" id="KW-1185">Reference proteome</keyword>
<dbReference type="SUPFAM" id="SSF55729">
    <property type="entry name" value="Acyl-CoA N-acyltransferases (Nat)"/>
    <property type="match status" value="1"/>
</dbReference>
<evidence type="ECO:0000313" key="3">
    <source>
        <dbReference type="Proteomes" id="UP000255036"/>
    </source>
</evidence>
<dbReference type="EMBL" id="QRCT01000012">
    <property type="protein sequence ID" value="RDU24684.1"/>
    <property type="molecule type" value="Genomic_DNA"/>
</dbReference>
<dbReference type="InterPro" id="IPR000182">
    <property type="entry name" value="GNAT_dom"/>
</dbReference>
<name>A0A371AYK9_9FIRM</name>
<comment type="caution">
    <text evidence="2">The sequence shown here is derived from an EMBL/GenBank/DDBJ whole genome shotgun (WGS) entry which is preliminary data.</text>
</comment>
<dbReference type="Gene3D" id="3.40.630.30">
    <property type="match status" value="1"/>
</dbReference>
<feature type="domain" description="N-acetyltransferase" evidence="1">
    <location>
        <begin position="2"/>
        <end position="205"/>
    </location>
</feature>
<dbReference type="Pfam" id="PF13508">
    <property type="entry name" value="Acetyltransf_7"/>
    <property type="match status" value="1"/>
</dbReference>
<evidence type="ECO:0000313" key="2">
    <source>
        <dbReference type="EMBL" id="RDU24684.1"/>
    </source>
</evidence>
<dbReference type="RefSeq" id="WP_115480916.1">
    <property type="nucleotide sequence ID" value="NZ_QRCT01000012.1"/>
</dbReference>
<dbReference type="AlphaFoldDB" id="A0A371AYK9"/>
<organism evidence="2 3">
    <name type="scientific">Anaerosacchariphilus polymeriproducens</name>
    <dbReference type="NCBI Taxonomy" id="1812858"/>
    <lineage>
        <taxon>Bacteria</taxon>
        <taxon>Bacillati</taxon>
        <taxon>Bacillota</taxon>
        <taxon>Clostridia</taxon>
        <taxon>Lachnospirales</taxon>
        <taxon>Lachnospiraceae</taxon>
        <taxon>Anaerosacchariphilus</taxon>
    </lineage>
</organism>
<reference evidence="2 3" key="1">
    <citation type="submission" date="2018-07" db="EMBL/GenBank/DDBJ databases">
        <title>Anaerosacharophilus polymeroproducens gen. nov. sp. nov., an anaerobic bacterium isolated from salt field.</title>
        <authorList>
            <person name="Kim W."/>
            <person name="Yang S.-H."/>
            <person name="Oh J."/>
            <person name="Lee J.-H."/>
            <person name="Kwon K.K."/>
        </authorList>
    </citation>
    <scope>NUCLEOTIDE SEQUENCE [LARGE SCALE GENOMIC DNA]</scope>
    <source>
        <strain evidence="2 3">MCWD5</strain>
    </source>
</reference>
<dbReference type="Proteomes" id="UP000255036">
    <property type="component" value="Unassembled WGS sequence"/>
</dbReference>
<accession>A0A371AYK9</accession>
<proteinExistence type="predicted"/>
<evidence type="ECO:0000259" key="1">
    <source>
        <dbReference type="PROSITE" id="PS51186"/>
    </source>
</evidence>
<dbReference type="CDD" id="cd04301">
    <property type="entry name" value="NAT_SF"/>
    <property type="match status" value="1"/>
</dbReference>
<keyword evidence="2" id="KW-0808">Transferase</keyword>
<dbReference type="OrthoDB" id="3256225at2"/>
<dbReference type="InterPro" id="IPR016181">
    <property type="entry name" value="Acyl_CoA_acyltransferase"/>
</dbReference>
<protein>
    <submittedName>
        <fullName evidence="2">N-acetyltransferase</fullName>
    </submittedName>
</protein>
<gene>
    <name evidence="2" type="ORF">DWV06_04240</name>
</gene>